<dbReference type="EMBL" id="JABBGH010000002">
    <property type="protein sequence ID" value="NML66325.1"/>
    <property type="molecule type" value="Genomic_DNA"/>
</dbReference>
<organism evidence="3 4">
    <name type="scientific">Hymenobacter polaris</name>
    <dbReference type="NCBI Taxonomy" id="2682546"/>
    <lineage>
        <taxon>Bacteria</taxon>
        <taxon>Pseudomonadati</taxon>
        <taxon>Bacteroidota</taxon>
        <taxon>Cytophagia</taxon>
        <taxon>Cytophagales</taxon>
        <taxon>Hymenobacteraceae</taxon>
        <taxon>Hymenobacter</taxon>
    </lineage>
</organism>
<evidence type="ECO:0000259" key="1">
    <source>
        <dbReference type="Pfam" id="PF03572"/>
    </source>
</evidence>
<keyword evidence="4" id="KW-1185">Reference proteome</keyword>
<proteinExistence type="predicted"/>
<dbReference type="Gene3D" id="3.30.750.44">
    <property type="match status" value="1"/>
</dbReference>
<evidence type="ECO:0000313" key="3">
    <source>
        <dbReference type="EMBL" id="NML66325.1"/>
    </source>
</evidence>
<dbReference type="PANTHER" id="PTHR11261">
    <property type="entry name" value="INTERPHOTORECEPTOR RETINOID-BINDING PROTEIN"/>
    <property type="match status" value="1"/>
</dbReference>
<dbReference type="InterPro" id="IPR036034">
    <property type="entry name" value="PDZ_sf"/>
</dbReference>
<dbReference type="InterPro" id="IPR028204">
    <property type="entry name" value="Tricorn_C1"/>
</dbReference>
<dbReference type="Proteomes" id="UP000559626">
    <property type="component" value="Unassembled WGS sequence"/>
</dbReference>
<gene>
    <name evidence="3" type="ORF">HHL22_14020</name>
</gene>
<feature type="domain" description="Tricorn protease C1" evidence="2">
    <location>
        <begin position="31"/>
        <end position="87"/>
    </location>
</feature>
<dbReference type="PANTHER" id="PTHR11261:SF3">
    <property type="entry name" value="RETINOL-BINDING PROTEIN 3"/>
    <property type="match status" value="1"/>
</dbReference>
<protein>
    <submittedName>
        <fullName evidence="3">Peptidase</fullName>
    </submittedName>
</protein>
<dbReference type="InterPro" id="IPR005151">
    <property type="entry name" value="Tail-specific_protease"/>
</dbReference>
<dbReference type="GO" id="GO:0006508">
    <property type="term" value="P:proteolysis"/>
    <property type="evidence" value="ECO:0007669"/>
    <property type="project" value="InterPro"/>
</dbReference>
<dbReference type="Gene3D" id="2.30.42.10">
    <property type="match status" value="1"/>
</dbReference>
<evidence type="ECO:0000259" key="2">
    <source>
        <dbReference type="Pfam" id="PF14684"/>
    </source>
</evidence>
<dbReference type="RefSeq" id="WP_169531973.1">
    <property type="nucleotide sequence ID" value="NZ_JABBGH010000002.1"/>
</dbReference>
<name>A0A7Y0AFB5_9BACT</name>
<dbReference type="SUPFAM" id="SSF50156">
    <property type="entry name" value="PDZ domain-like"/>
    <property type="match status" value="1"/>
</dbReference>
<sequence>MKSVYWVLWVLWVQVVPLVALGQPRPALTATQYQQDFRYFWETVRDNYAYFDKKQTDWEQVRQAGEAALPAVKTRGQFVRLLENVLAELYDNHAALNTNLPDSRRLVPSGTDAWAQFSGRRAVVQAVRPGFGAAQAGLRPGMELLAVNDVPIEAATQALLGKHLKTVDAAAREVALNHALAGDHRTPRKWTVRTQGRRQDIFPDQNGLGLESDGNPKLLEARHYGAIGYVKINNSLGNNRLISVFDSALTTLGHPAGLVLDLRDTPNGGNTTVARALMGRFITQEQPYQRHELPAEEASFGVKRSWVELVSPRPAPYTGPLVVLVGRWTASMGEGITIGLDAMRRATVMGTEMAQLNGSIASYQLPQSGIGFSIPTERLYRVDGLPREAYLPPVYVQPATDTTDAPLQAALAQLRKAAPKP</sequence>
<reference evidence="3 4" key="1">
    <citation type="submission" date="2020-04" db="EMBL/GenBank/DDBJ databases">
        <title>Hymenobacter polaris sp. nov., isolated from Arctic soil.</title>
        <authorList>
            <person name="Dahal R.H."/>
        </authorList>
    </citation>
    <scope>NUCLEOTIDE SEQUENCE [LARGE SCALE GENOMIC DNA]</scope>
    <source>
        <strain evidence="3 4">RP-2-7</strain>
    </source>
</reference>
<feature type="domain" description="Tail specific protease" evidence="1">
    <location>
        <begin position="227"/>
        <end position="384"/>
    </location>
</feature>
<accession>A0A7Y0AFB5</accession>
<dbReference type="Gene3D" id="3.90.226.10">
    <property type="entry name" value="2-enoyl-CoA Hydratase, Chain A, domain 1"/>
    <property type="match status" value="1"/>
</dbReference>
<evidence type="ECO:0000313" key="4">
    <source>
        <dbReference type="Proteomes" id="UP000559626"/>
    </source>
</evidence>
<dbReference type="AlphaFoldDB" id="A0A7Y0AFB5"/>
<dbReference type="GO" id="GO:0008236">
    <property type="term" value="F:serine-type peptidase activity"/>
    <property type="evidence" value="ECO:0007669"/>
    <property type="project" value="InterPro"/>
</dbReference>
<dbReference type="InterPro" id="IPR029045">
    <property type="entry name" value="ClpP/crotonase-like_dom_sf"/>
</dbReference>
<dbReference type="SUPFAM" id="SSF52096">
    <property type="entry name" value="ClpP/crotonase"/>
    <property type="match status" value="1"/>
</dbReference>
<comment type="caution">
    <text evidence="3">The sequence shown here is derived from an EMBL/GenBank/DDBJ whole genome shotgun (WGS) entry which is preliminary data.</text>
</comment>
<dbReference type="Pfam" id="PF03572">
    <property type="entry name" value="Peptidase_S41"/>
    <property type="match status" value="1"/>
</dbReference>
<dbReference type="Pfam" id="PF14684">
    <property type="entry name" value="Tricorn_C1"/>
    <property type="match status" value="1"/>
</dbReference>